<evidence type="ECO:0000313" key="2">
    <source>
        <dbReference type="Proteomes" id="UP000006230"/>
    </source>
</evidence>
<name>Q0FJB8_SALBH</name>
<organism evidence="1 2">
    <name type="scientific">Salipiger bermudensis (strain DSM 26914 / JCM 13377 / KCTC 12554 / HTCC2601)</name>
    <name type="common">Pelagibaca bermudensis</name>
    <dbReference type="NCBI Taxonomy" id="314265"/>
    <lineage>
        <taxon>Bacteria</taxon>
        <taxon>Pseudomonadati</taxon>
        <taxon>Pseudomonadota</taxon>
        <taxon>Alphaproteobacteria</taxon>
        <taxon>Rhodobacterales</taxon>
        <taxon>Roseobacteraceae</taxon>
        <taxon>Salipiger</taxon>
    </lineage>
</organism>
<dbReference type="HOGENOM" id="CLU_3293864_0_0_5"/>
<sequence>MMKKDLFDSLEIQPVRSRARQYASIETNQFIWSVFKWCLC</sequence>
<comment type="caution">
    <text evidence="1">The sequence shown here is derived from an EMBL/GenBank/DDBJ whole genome shotgun (WGS) entry which is preliminary data.</text>
</comment>
<dbReference type="EMBL" id="AATQ01000050">
    <property type="protein sequence ID" value="EAU44283.1"/>
    <property type="molecule type" value="Genomic_DNA"/>
</dbReference>
<gene>
    <name evidence="1" type="ORF">R2601_15900</name>
</gene>
<protein>
    <submittedName>
        <fullName evidence="1">Uncharacterized protein</fullName>
    </submittedName>
</protein>
<accession>Q0FJB8</accession>
<dbReference type="AlphaFoldDB" id="Q0FJB8"/>
<dbReference type="Proteomes" id="UP000006230">
    <property type="component" value="Unassembled WGS sequence"/>
</dbReference>
<reference evidence="1 2" key="1">
    <citation type="journal article" date="2010" name="J. Bacteriol.">
        <title>Genome sequences of Pelagibaca bermudensis HTCC2601T and Maritimibacter alkaliphilus HTCC2654T, the type strains of two marine Roseobacter genera.</title>
        <authorList>
            <person name="Thrash J.C."/>
            <person name="Cho J.C."/>
            <person name="Ferriera S."/>
            <person name="Johnson J."/>
            <person name="Vergin K.L."/>
            <person name="Giovannoni S.J."/>
        </authorList>
    </citation>
    <scope>NUCLEOTIDE SEQUENCE [LARGE SCALE GENOMIC DNA]</scope>
    <source>
        <strain evidence="2">DSM 26914 / JCM 13377 / KCTC 12554 / HTCC2601</strain>
    </source>
</reference>
<proteinExistence type="predicted"/>
<keyword evidence="2" id="KW-1185">Reference proteome</keyword>
<evidence type="ECO:0000313" key="1">
    <source>
        <dbReference type="EMBL" id="EAU44283.1"/>
    </source>
</evidence>